<dbReference type="AlphaFoldDB" id="A0AAI9SXS0"/>
<accession>A0AAI9SXS0</accession>
<dbReference type="EMBL" id="JAHUZD010000070">
    <property type="protein sequence ID" value="KAI3405038.2"/>
    <property type="molecule type" value="Genomic_DNA"/>
</dbReference>
<dbReference type="RefSeq" id="XP_049180783.1">
    <property type="nucleotide sequence ID" value="XM_049323407.1"/>
</dbReference>
<gene>
    <name evidence="3" type="ORF">KGF56_002203</name>
</gene>
<feature type="compositionally biased region" description="Basic and acidic residues" evidence="1">
    <location>
        <begin position="302"/>
        <end position="313"/>
    </location>
</feature>
<organism evidence="3 4">
    <name type="scientific">Candida oxycetoniae</name>
    <dbReference type="NCBI Taxonomy" id="497107"/>
    <lineage>
        <taxon>Eukaryota</taxon>
        <taxon>Fungi</taxon>
        <taxon>Dikarya</taxon>
        <taxon>Ascomycota</taxon>
        <taxon>Saccharomycotina</taxon>
        <taxon>Pichiomycetes</taxon>
        <taxon>Debaryomycetaceae</taxon>
        <taxon>Candida/Lodderomyces clade</taxon>
        <taxon>Candida</taxon>
    </lineage>
</organism>
<name>A0AAI9SXS0_9ASCO</name>
<protein>
    <submittedName>
        <fullName evidence="3">Uncharacterized protein</fullName>
    </submittedName>
</protein>
<feature type="compositionally biased region" description="Polar residues" evidence="1">
    <location>
        <begin position="349"/>
        <end position="366"/>
    </location>
</feature>
<keyword evidence="4" id="KW-1185">Reference proteome</keyword>
<feature type="region of interest" description="Disordered" evidence="1">
    <location>
        <begin position="284"/>
        <end position="400"/>
    </location>
</feature>
<evidence type="ECO:0000256" key="2">
    <source>
        <dbReference type="SAM" id="Phobius"/>
    </source>
</evidence>
<feature type="compositionally biased region" description="Gly residues" evidence="1">
    <location>
        <begin position="315"/>
        <end position="325"/>
    </location>
</feature>
<dbReference type="GeneID" id="73379820"/>
<proteinExistence type="predicted"/>
<sequence>MLYKLLQLAVSPFTITYQLVHFLVYNTTYLPLIYLLSICILIPFKIPLIPLQYIFELNEHSGTPILGQKSQDPLRHDAEWMISQFEMFSVTTFHFLMCSIYIGLAVGLAAGVNLSVISWFLTLKVSTDEILVEDKLSQFSSPPPVKVGNSTANGDNVKVKQETKPVFDDEWAEMERREKFAYLEHLKRSEHESTMKRQKLIEERVKEKMKVKEEMKQQDLSKNKIAAKPRSSSIKSGFGPGPQERELMNDVDDDEVFVYPTPKSDFEMNPLTSTQTAMLRNRLKRDRRGLQKSKKPNVSFDLKPKEGETDKDYGSGNGNNSGGGSSYRIQEIVELPETETTSATESSSDIKSSNTGAPSTTSNMSLGTGIVSLGSETSVGLSDISEEGGTTTGDSETFES</sequence>
<reference evidence="3" key="1">
    <citation type="journal article" date="2022" name="DNA Res.">
        <title>Genome analysis of five recently described species of the CUG-Ser clade uncovers Candida theae as a new hybrid lineage with pathogenic potential in the Candida parapsilosis species complex.</title>
        <authorList>
            <person name="Mixao V."/>
            <person name="Del Olmo V."/>
            <person name="Hegedusova E."/>
            <person name="Saus E."/>
            <person name="Pryszcz L."/>
            <person name="Cillingova A."/>
            <person name="Nosek J."/>
            <person name="Gabaldon T."/>
        </authorList>
    </citation>
    <scope>NUCLEOTIDE SEQUENCE</scope>
    <source>
        <strain evidence="3">CBS 10844</strain>
    </source>
</reference>
<feature type="compositionally biased region" description="Basic and acidic residues" evidence="1">
    <location>
        <begin position="209"/>
        <end position="222"/>
    </location>
</feature>
<evidence type="ECO:0000313" key="4">
    <source>
        <dbReference type="Proteomes" id="UP001202479"/>
    </source>
</evidence>
<evidence type="ECO:0000313" key="3">
    <source>
        <dbReference type="EMBL" id="KAI3405038.2"/>
    </source>
</evidence>
<feature type="transmembrane region" description="Helical" evidence="2">
    <location>
        <begin position="93"/>
        <end position="121"/>
    </location>
</feature>
<comment type="caution">
    <text evidence="3">The sequence shown here is derived from an EMBL/GenBank/DDBJ whole genome shotgun (WGS) entry which is preliminary data.</text>
</comment>
<feature type="compositionally biased region" description="Basic residues" evidence="1">
    <location>
        <begin position="284"/>
        <end position="295"/>
    </location>
</feature>
<feature type="region of interest" description="Disordered" evidence="1">
    <location>
        <begin position="209"/>
        <end position="247"/>
    </location>
</feature>
<keyword evidence="2" id="KW-0812">Transmembrane</keyword>
<keyword evidence="2" id="KW-1133">Transmembrane helix</keyword>
<feature type="compositionally biased region" description="Low complexity" evidence="1">
    <location>
        <begin position="387"/>
        <end position="400"/>
    </location>
</feature>
<evidence type="ECO:0000256" key="1">
    <source>
        <dbReference type="SAM" id="MobiDB-lite"/>
    </source>
</evidence>
<keyword evidence="2" id="KW-0472">Membrane</keyword>
<dbReference type="Proteomes" id="UP001202479">
    <property type="component" value="Unassembled WGS sequence"/>
</dbReference>
<feature type="compositionally biased region" description="Low complexity" evidence="1">
    <location>
        <begin position="338"/>
        <end position="347"/>
    </location>
</feature>